<protein>
    <recommendedName>
        <fullName evidence="11 12">Replicative DNA helicase</fullName>
        <ecNumber evidence="11 12">5.6.2.3</ecNumber>
    </recommendedName>
</protein>
<dbReference type="InterPro" id="IPR016136">
    <property type="entry name" value="DNA_helicase_N/primase_C"/>
</dbReference>
<dbReference type="SUPFAM" id="SSF52540">
    <property type="entry name" value="P-loop containing nucleoside triphosphate hydrolases"/>
    <property type="match status" value="1"/>
</dbReference>
<dbReference type="Gene3D" id="1.10.860.10">
    <property type="entry name" value="DNAb Helicase, Chain A"/>
    <property type="match status" value="1"/>
</dbReference>
<dbReference type="STRING" id="1227077.SAMN04515668_2556"/>
<evidence type="ECO:0000256" key="9">
    <source>
        <dbReference type="ARBA" id="ARBA00023235"/>
    </source>
</evidence>
<keyword evidence="3 12" id="KW-0235">DNA replication</keyword>
<evidence type="ECO:0000256" key="11">
    <source>
        <dbReference type="NCBIfam" id="TIGR00665"/>
    </source>
</evidence>
<dbReference type="NCBIfam" id="TIGR00665">
    <property type="entry name" value="DnaB"/>
    <property type="match status" value="1"/>
</dbReference>
<proteinExistence type="inferred from homology"/>
<dbReference type="InterPro" id="IPR036185">
    <property type="entry name" value="DNA_heli_DnaB-like_N_sf"/>
</dbReference>
<dbReference type="Pfam" id="PF03796">
    <property type="entry name" value="DnaB_C"/>
    <property type="match status" value="1"/>
</dbReference>
<dbReference type="GO" id="GO:0006281">
    <property type="term" value="P:DNA repair"/>
    <property type="evidence" value="ECO:0007669"/>
    <property type="project" value="InterPro"/>
</dbReference>
<dbReference type="GO" id="GO:0005829">
    <property type="term" value="C:cytosol"/>
    <property type="evidence" value="ECO:0007669"/>
    <property type="project" value="TreeGrafter"/>
</dbReference>
<evidence type="ECO:0000259" key="14">
    <source>
        <dbReference type="PROSITE" id="PS51199"/>
    </source>
</evidence>
<reference evidence="16" key="1">
    <citation type="submission" date="2016-10" db="EMBL/GenBank/DDBJ databases">
        <authorList>
            <person name="Varghese N."/>
            <person name="Submissions S."/>
        </authorList>
    </citation>
    <scope>NUCLEOTIDE SEQUENCE [LARGE SCALE GENOMIC DNA]</scope>
    <source>
        <strain evidence="16">OR362-8,ATCC BAA-1266,JCM 13504</strain>
    </source>
</reference>
<comment type="function">
    <text evidence="12">The main replicative DNA helicase, it participates in initiation and elongation during chromosome replication. Travels ahead of the DNA replisome, separating dsDNA into templates for DNA synthesis. A processive ATP-dependent 5'-3' DNA helicase it has DNA-dependent ATPase activity.</text>
</comment>
<dbReference type="PROSITE" id="PS51199">
    <property type="entry name" value="SF4_HELICASE"/>
    <property type="match status" value="1"/>
</dbReference>
<keyword evidence="9" id="KW-0413">Isomerase</keyword>
<feature type="domain" description="SF4 helicase" evidence="14">
    <location>
        <begin position="181"/>
        <end position="451"/>
    </location>
</feature>
<keyword evidence="7 12" id="KW-0067">ATP-binding</keyword>
<name>A0A1I5YZ26_HYMAR</name>
<evidence type="ECO:0000256" key="5">
    <source>
        <dbReference type="ARBA" id="ARBA00022801"/>
    </source>
</evidence>
<keyword evidence="8 12" id="KW-0238">DNA-binding</keyword>
<comment type="catalytic activity">
    <reaction evidence="10 12">
        <text>ATP + H2O = ADP + phosphate + H(+)</text>
        <dbReference type="Rhea" id="RHEA:13065"/>
        <dbReference type="ChEBI" id="CHEBI:15377"/>
        <dbReference type="ChEBI" id="CHEBI:15378"/>
        <dbReference type="ChEBI" id="CHEBI:30616"/>
        <dbReference type="ChEBI" id="CHEBI:43474"/>
        <dbReference type="ChEBI" id="CHEBI:456216"/>
        <dbReference type="EC" id="5.6.2.3"/>
    </reaction>
</comment>
<dbReference type="EC" id="5.6.2.3" evidence="11 12"/>
<evidence type="ECO:0000256" key="8">
    <source>
        <dbReference type="ARBA" id="ARBA00023125"/>
    </source>
</evidence>
<dbReference type="GO" id="GO:0140664">
    <property type="term" value="F:ATP-dependent DNA damage sensor activity"/>
    <property type="evidence" value="ECO:0007669"/>
    <property type="project" value="InterPro"/>
</dbReference>
<dbReference type="RefSeq" id="WP_092673580.1">
    <property type="nucleotide sequence ID" value="NZ_FOXS01000003.1"/>
</dbReference>
<dbReference type="InterPro" id="IPR003593">
    <property type="entry name" value="AAA+_ATPase"/>
</dbReference>
<keyword evidence="6 12" id="KW-0347">Helicase</keyword>
<dbReference type="AlphaFoldDB" id="A0A1I5YZ26"/>
<dbReference type="InterPro" id="IPR027417">
    <property type="entry name" value="P-loop_NTPase"/>
</dbReference>
<dbReference type="EMBL" id="FOXS01000003">
    <property type="protein sequence ID" value="SFQ49466.1"/>
    <property type="molecule type" value="Genomic_DNA"/>
</dbReference>
<dbReference type="SUPFAM" id="SSF48024">
    <property type="entry name" value="N-terminal domain of DnaB helicase"/>
    <property type="match status" value="1"/>
</dbReference>
<feature type="domain" description="RecA family profile 1" evidence="13">
    <location>
        <begin position="184"/>
        <end position="363"/>
    </location>
</feature>
<evidence type="ECO:0000313" key="15">
    <source>
        <dbReference type="EMBL" id="SFQ49466.1"/>
    </source>
</evidence>
<evidence type="ECO:0000256" key="10">
    <source>
        <dbReference type="ARBA" id="ARBA00048954"/>
    </source>
</evidence>
<sequence>MKSNQSPLLPTNHKLEAAVLGIMLQTSEAVGHVITLLRGNDEVFHSSANRFVYRSITTLHAEGHGVDTLTVSAWLEKRGLLKRVGGHHYLGNLEVTAPPTAAHLTTHCLTLLELFTKRQMAAMAYELYSKSTEPTADPHELISEGQVMLNRLHDCLQIRSAQTIGSLFDRTIDRIVKATQTPGGVTGVPTGINALDKITGGFQPSNLIIIAARPSMGKSSLALAVARMAAGNENPCLFVSLEMSDIELATKLIGTETGHSSSQLCRGIDMTPAQAEQLRVDAGALRHIPLIIDDSPSLSIGELKAKATKAKQEHGIKLLVVDYLQLMNGLKSGNREQEISTISRGLKIIAKELNIPVVALCQLSRAPETRGGDKKPILSDMRESGAIEQDADVVIFPYRPEYYKIEKDAAGNSVKGITELIIAKHRNGPLTTVIVQSDMTTGKFKDIEPVRTQKFSSTYA</sequence>
<dbReference type="PANTHER" id="PTHR30153:SF2">
    <property type="entry name" value="REPLICATIVE DNA HELICASE"/>
    <property type="match status" value="1"/>
</dbReference>
<dbReference type="PROSITE" id="PS50162">
    <property type="entry name" value="RECA_2"/>
    <property type="match status" value="1"/>
</dbReference>
<organism evidence="15 16">
    <name type="scientific">Hymenobacter arizonensis</name>
    <name type="common">Siccationidurans arizonensis</name>
    <dbReference type="NCBI Taxonomy" id="1227077"/>
    <lineage>
        <taxon>Bacteria</taxon>
        <taxon>Pseudomonadati</taxon>
        <taxon>Bacteroidota</taxon>
        <taxon>Cytophagia</taxon>
        <taxon>Cytophagales</taxon>
        <taxon>Hymenobacteraceae</taxon>
        <taxon>Hymenobacter</taxon>
    </lineage>
</organism>
<dbReference type="GO" id="GO:0006269">
    <property type="term" value="P:DNA replication, synthesis of primer"/>
    <property type="evidence" value="ECO:0007669"/>
    <property type="project" value="UniProtKB-UniRule"/>
</dbReference>
<dbReference type="Gene3D" id="3.40.50.300">
    <property type="entry name" value="P-loop containing nucleotide triphosphate hydrolases"/>
    <property type="match status" value="1"/>
</dbReference>
<dbReference type="GO" id="GO:0003677">
    <property type="term" value="F:DNA binding"/>
    <property type="evidence" value="ECO:0007669"/>
    <property type="project" value="UniProtKB-UniRule"/>
</dbReference>
<evidence type="ECO:0000256" key="6">
    <source>
        <dbReference type="ARBA" id="ARBA00022806"/>
    </source>
</evidence>
<dbReference type="InterPro" id="IPR007693">
    <property type="entry name" value="DNA_helicase_DnaB-like_N"/>
</dbReference>
<dbReference type="PANTHER" id="PTHR30153">
    <property type="entry name" value="REPLICATIVE DNA HELICASE DNAB"/>
    <property type="match status" value="1"/>
</dbReference>
<dbReference type="InterPro" id="IPR007692">
    <property type="entry name" value="DNA_helicase_DnaB"/>
</dbReference>
<evidence type="ECO:0000313" key="16">
    <source>
        <dbReference type="Proteomes" id="UP000199029"/>
    </source>
</evidence>
<dbReference type="GO" id="GO:1990077">
    <property type="term" value="C:primosome complex"/>
    <property type="evidence" value="ECO:0007669"/>
    <property type="project" value="UniProtKB-UniRule"/>
</dbReference>
<evidence type="ECO:0000259" key="13">
    <source>
        <dbReference type="PROSITE" id="PS50162"/>
    </source>
</evidence>
<keyword evidence="16" id="KW-1185">Reference proteome</keyword>
<comment type="similarity">
    <text evidence="1 12">Belongs to the helicase family. DnaB subfamily.</text>
</comment>
<dbReference type="CDD" id="cd00984">
    <property type="entry name" value="DnaB_C"/>
    <property type="match status" value="1"/>
</dbReference>
<gene>
    <name evidence="15" type="ORF">SAMN04515668_2556</name>
</gene>
<dbReference type="GO" id="GO:0043139">
    <property type="term" value="F:5'-3' DNA helicase activity"/>
    <property type="evidence" value="ECO:0007669"/>
    <property type="project" value="UniProtKB-EC"/>
</dbReference>
<keyword evidence="5 12" id="KW-0378">Hydrolase</keyword>
<dbReference type="OrthoDB" id="9773982at2"/>
<dbReference type="Pfam" id="PF00772">
    <property type="entry name" value="DnaB"/>
    <property type="match status" value="1"/>
</dbReference>
<dbReference type="GO" id="GO:0016887">
    <property type="term" value="F:ATP hydrolysis activity"/>
    <property type="evidence" value="ECO:0007669"/>
    <property type="project" value="RHEA"/>
</dbReference>
<dbReference type="GO" id="GO:0005524">
    <property type="term" value="F:ATP binding"/>
    <property type="evidence" value="ECO:0007669"/>
    <property type="project" value="UniProtKB-UniRule"/>
</dbReference>
<evidence type="ECO:0000256" key="3">
    <source>
        <dbReference type="ARBA" id="ARBA00022705"/>
    </source>
</evidence>
<dbReference type="SMART" id="SM00382">
    <property type="entry name" value="AAA"/>
    <property type="match status" value="1"/>
</dbReference>
<accession>A0A1I5YZ26</accession>
<dbReference type="InterPro" id="IPR020588">
    <property type="entry name" value="RecA_ATP-bd"/>
</dbReference>
<keyword evidence="4 12" id="KW-0547">Nucleotide-binding</keyword>
<dbReference type="InterPro" id="IPR007694">
    <property type="entry name" value="DNA_helicase_DnaB-like_C"/>
</dbReference>
<dbReference type="Proteomes" id="UP000199029">
    <property type="component" value="Unassembled WGS sequence"/>
</dbReference>
<evidence type="ECO:0000256" key="1">
    <source>
        <dbReference type="ARBA" id="ARBA00008428"/>
    </source>
</evidence>
<keyword evidence="2 12" id="KW-0639">Primosome</keyword>
<evidence type="ECO:0000256" key="2">
    <source>
        <dbReference type="ARBA" id="ARBA00022515"/>
    </source>
</evidence>
<evidence type="ECO:0000256" key="4">
    <source>
        <dbReference type="ARBA" id="ARBA00022741"/>
    </source>
</evidence>
<evidence type="ECO:0000256" key="7">
    <source>
        <dbReference type="ARBA" id="ARBA00022840"/>
    </source>
</evidence>
<evidence type="ECO:0000256" key="12">
    <source>
        <dbReference type="RuleBase" id="RU362085"/>
    </source>
</evidence>